<evidence type="ECO:0000313" key="2">
    <source>
        <dbReference type="Proteomes" id="UP000007382"/>
    </source>
</evidence>
<name>I0ILL1_LEPFC</name>
<dbReference type="eggNOG" id="COG5616">
    <property type="taxonomic scope" value="Bacteria"/>
</dbReference>
<dbReference type="Proteomes" id="UP000007382">
    <property type="component" value="Chromosome"/>
</dbReference>
<organism evidence="1 2">
    <name type="scientific">Leptospirillum ferrooxidans (strain C2-3)</name>
    <dbReference type="NCBI Taxonomy" id="1162668"/>
    <lineage>
        <taxon>Bacteria</taxon>
        <taxon>Pseudomonadati</taxon>
        <taxon>Nitrospirota</taxon>
        <taxon>Nitrospiria</taxon>
        <taxon>Nitrospirales</taxon>
        <taxon>Nitrospiraceae</taxon>
        <taxon>Leptospirillum</taxon>
    </lineage>
</organism>
<dbReference type="HOGENOM" id="CLU_105029_0_0_0"/>
<evidence type="ECO:0000313" key="1">
    <source>
        <dbReference type="EMBL" id="BAM06160.1"/>
    </source>
</evidence>
<dbReference type="PATRIC" id="fig|1162668.3.peg.512"/>
<keyword evidence="2" id="KW-1185">Reference proteome</keyword>
<gene>
    <name evidence="1" type="ordered locus">LFE_0439</name>
</gene>
<sequence length="199" mass="22235">MFQNILLGKRITACLLLIGTIVMGGCKTTPYQNSEPIEHMSVLILPFKNLTSTPEAGKTISALFISSITLHHVMYLSSASNGTMKDIQKMTESGTLPNSILQPLAKEHIDAVLFGNVTEYEYRSGLSTEPVVGFTWKMISTKTGRTVWTGAVSQIDTCFWFCHDTLSEFGKELVDAAVDKRLSDDYQYQSRQDYFNRSD</sequence>
<dbReference type="STRING" id="1162668.LFE_0439"/>
<reference evidence="2" key="2">
    <citation type="submission" date="2012-03" db="EMBL/GenBank/DDBJ databases">
        <title>The complete genome sequence of the pioneer microbe on fresh volcanic deposit, Leptospirillum ferrooxidans strain C2-3.</title>
        <authorList>
            <person name="Fujimura R."/>
            <person name="Sato Y."/>
            <person name="Nishizawa T."/>
            <person name="Nanba K."/>
            <person name="Oshima K."/>
            <person name="Hattori M."/>
            <person name="Kamijo T."/>
            <person name="Ohta H."/>
        </authorList>
    </citation>
    <scope>NUCLEOTIDE SEQUENCE [LARGE SCALE GENOMIC DNA]</scope>
    <source>
        <strain evidence="2">C2-3</strain>
    </source>
</reference>
<protein>
    <recommendedName>
        <fullName evidence="3">Lipoprotein</fullName>
    </recommendedName>
</protein>
<evidence type="ECO:0008006" key="3">
    <source>
        <dbReference type="Google" id="ProtNLM"/>
    </source>
</evidence>
<accession>I0ILL1</accession>
<reference evidence="1 2" key="1">
    <citation type="journal article" date="2012" name="J. Bacteriol.">
        <title>Complete Genome Sequence of Leptospirillum ferrooxidans Strain C2-3, Isolated from a Fresh Volcanic Ash Deposit on the Island of Miyake, Japan.</title>
        <authorList>
            <person name="Fujimura R."/>
            <person name="Sato Y."/>
            <person name="Nishizawa T."/>
            <person name="Oshima K."/>
            <person name="Kim S.-W."/>
            <person name="Hattori M."/>
            <person name="Kamijo T."/>
            <person name="Ohta H."/>
        </authorList>
    </citation>
    <scope>NUCLEOTIDE SEQUENCE [LARGE SCALE GENOMIC DNA]</scope>
    <source>
        <strain evidence="1 2">C2-3</strain>
    </source>
</reference>
<dbReference type="KEGG" id="lfc:LFE_0439"/>
<dbReference type="EMBL" id="AP012342">
    <property type="protein sequence ID" value="BAM06160.1"/>
    <property type="molecule type" value="Genomic_DNA"/>
</dbReference>
<dbReference type="AlphaFoldDB" id="I0ILL1"/>
<dbReference type="OrthoDB" id="9810243at2"/>
<dbReference type="Gene3D" id="3.40.50.10610">
    <property type="entry name" value="ABC-type transport auxiliary lipoprotein component"/>
    <property type="match status" value="1"/>
</dbReference>
<proteinExistence type="predicted"/>